<dbReference type="Proteomes" id="UP000188298">
    <property type="component" value="Chromosome"/>
</dbReference>
<organism evidence="2 3">
    <name type="scientific">Helicobacter bilis</name>
    <dbReference type="NCBI Taxonomy" id="37372"/>
    <lineage>
        <taxon>Bacteria</taxon>
        <taxon>Pseudomonadati</taxon>
        <taxon>Campylobacterota</taxon>
        <taxon>Epsilonproteobacteria</taxon>
        <taxon>Campylobacterales</taxon>
        <taxon>Helicobacteraceae</taxon>
        <taxon>Helicobacter</taxon>
    </lineage>
</organism>
<name>A0A1Q2LFG9_9HELI</name>
<evidence type="ECO:0000256" key="1">
    <source>
        <dbReference type="SAM" id="MobiDB-lite"/>
    </source>
</evidence>
<dbReference type="RefSeq" id="WP_077388240.1">
    <property type="nucleotide sequence ID" value="NZ_CP019645.1"/>
</dbReference>
<protein>
    <submittedName>
        <fullName evidence="2">Uncharacterized protein</fullName>
    </submittedName>
</protein>
<evidence type="ECO:0000313" key="2">
    <source>
        <dbReference type="EMBL" id="AQQ59158.1"/>
    </source>
</evidence>
<dbReference type="EMBL" id="CP019645">
    <property type="protein sequence ID" value="AQQ59158.1"/>
    <property type="molecule type" value="Genomic_DNA"/>
</dbReference>
<sequence length="94" mass="11058">MQNSVDSHSSTSQKPLQDKHRVISIALLDNHINMDLLRELSKQLQESFAYFEILILNPLFDMFDKNHKDTIKQQNTHITPPPPRYKSTFHTNRI</sequence>
<evidence type="ECO:0000313" key="3">
    <source>
        <dbReference type="Proteomes" id="UP000188298"/>
    </source>
</evidence>
<dbReference type="AlphaFoldDB" id="A0A1Q2LFG9"/>
<gene>
    <name evidence="2" type="ORF">XJ32_02435</name>
</gene>
<accession>A0A1Q2LFG9</accession>
<dbReference type="KEGG" id="hbl:XJ32_02435"/>
<feature type="region of interest" description="Disordered" evidence="1">
    <location>
        <begin position="71"/>
        <end position="94"/>
    </location>
</feature>
<proteinExistence type="predicted"/>
<reference evidence="2 3" key="1">
    <citation type="submission" date="2017-02" db="EMBL/GenBank/DDBJ databases">
        <title>Whole genome sequencing of Helicobacter bilis strain AAQJH.</title>
        <authorList>
            <person name="Conlan S."/>
            <person name="Thomas P.J."/>
            <person name="Mullikin J."/>
            <person name="Palmore T.N."/>
            <person name="Frank K.M."/>
            <person name="Segre J.A."/>
        </authorList>
    </citation>
    <scope>NUCLEOTIDE SEQUENCE [LARGE SCALE GENOMIC DNA]</scope>
    <source>
        <strain evidence="2 3">AAQJH</strain>
    </source>
</reference>